<feature type="transmembrane region" description="Helical" evidence="3">
    <location>
        <begin position="230"/>
        <end position="250"/>
    </location>
</feature>
<evidence type="ECO:0000259" key="4">
    <source>
        <dbReference type="PROSITE" id="PS50206"/>
    </source>
</evidence>
<dbReference type="AlphaFoldDB" id="A0A736REJ0"/>
<reference evidence="5" key="2">
    <citation type="submission" date="2018-07" db="EMBL/GenBank/DDBJ databases">
        <authorList>
            <consortium name="NCBI Pathogen Detection Project"/>
        </authorList>
    </citation>
    <scope>NUCLEOTIDE SEQUENCE</scope>
    <source>
        <strain evidence="5">2584-68</strain>
    </source>
</reference>
<comment type="caution">
    <text evidence="5">The sequence shown here is derived from an EMBL/GenBank/DDBJ whole genome shotgun (WGS) entry which is preliminary data.</text>
</comment>
<keyword evidence="3" id="KW-0472">Membrane</keyword>
<dbReference type="FunFam" id="3.40.250.10:FF:000001">
    <property type="entry name" value="Sulfurtransferase"/>
    <property type="match status" value="1"/>
</dbReference>
<name>A0A736REJ0_SALHO</name>
<dbReference type="CDD" id="cd01449">
    <property type="entry name" value="TST_Repeat_2"/>
    <property type="match status" value="1"/>
</dbReference>
<keyword evidence="2" id="KW-0677">Repeat</keyword>
<gene>
    <name evidence="5" type="ORF">GNB58_005168</name>
</gene>
<dbReference type="PANTHER" id="PTHR11364:SF27">
    <property type="entry name" value="SULFURTRANSFERASE"/>
    <property type="match status" value="1"/>
</dbReference>
<keyword evidence="1 5" id="KW-0808">Transferase</keyword>
<evidence type="ECO:0000313" key="5">
    <source>
        <dbReference type="EMBL" id="HAE7768002.1"/>
    </source>
</evidence>
<dbReference type="Gene3D" id="3.40.250.10">
    <property type="entry name" value="Rhodanese-like domain"/>
    <property type="match status" value="2"/>
</dbReference>
<organism evidence="5">
    <name type="scientific">Salmonella enterica subsp. houtenae serovar 45:g,z51:-</name>
    <dbReference type="NCBI Taxonomy" id="1967611"/>
    <lineage>
        <taxon>Bacteria</taxon>
        <taxon>Pseudomonadati</taxon>
        <taxon>Pseudomonadota</taxon>
        <taxon>Gammaproteobacteria</taxon>
        <taxon>Enterobacterales</taxon>
        <taxon>Enterobacteriaceae</taxon>
        <taxon>Salmonella</taxon>
    </lineage>
</organism>
<dbReference type="Pfam" id="PF00581">
    <property type="entry name" value="Rhodanese"/>
    <property type="match status" value="2"/>
</dbReference>
<dbReference type="InterPro" id="IPR036873">
    <property type="entry name" value="Rhodanese-like_dom_sf"/>
</dbReference>
<accession>A0A736REJ0</accession>
<evidence type="ECO:0000256" key="2">
    <source>
        <dbReference type="ARBA" id="ARBA00022737"/>
    </source>
</evidence>
<feature type="domain" description="Rhodanese" evidence="4">
    <location>
        <begin position="15"/>
        <end position="130"/>
    </location>
</feature>
<protein>
    <submittedName>
        <fullName evidence="5">Sulfurtransferase</fullName>
    </submittedName>
</protein>
<evidence type="ECO:0000256" key="3">
    <source>
        <dbReference type="SAM" id="Phobius"/>
    </source>
</evidence>
<evidence type="ECO:0000256" key="1">
    <source>
        <dbReference type="ARBA" id="ARBA00022679"/>
    </source>
</evidence>
<dbReference type="EMBL" id="DAATAH010000162">
    <property type="protein sequence ID" value="HAE7768002.1"/>
    <property type="molecule type" value="Genomic_DNA"/>
</dbReference>
<dbReference type="GO" id="GO:0004792">
    <property type="term" value="F:thiosulfate-cyanide sulfurtransferase activity"/>
    <property type="evidence" value="ECO:0007669"/>
    <property type="project" value="TreeGrafter"/>
</dbReference>
<dbReference type="PROSITE" id="PS50206">
    <property type="entry name" value="RHODANESE_3"/>
    <property type="match status" value="2"/>
</dbReference>
<sequence length="279" mass="29787">MNVLVSPQWVADNLTTGSIIVLDATLKKTVNATNDTPGGVIPGALFFDLDNAFSAPGSALPHTFPAFSFMSSQLAELGLTPASIVVVYDQQGVYSAPRVWWMLKVMGIKNVYLLDGGLPAWVEAGFRVSGSHALPEAGQSQHFQGQPEQIVHKTSVLQNIASPQFIVVDARPAARFNGQQAEPRPGLRGGHIPGSVNIPFTEVLTDGKYQSPAALAALFSRKGLSNQRELVFSCGSGVTACIVLLAAYLAGFPDLRIYDGSWAEWGADEELPVESHRVG</sequence>
<dbReference type="CDD" id="cd01448">
    <property type="entry name" value="TST_Repeat_1"/>
    <property type="match status" value="1"/>
</dbReference>
<keyword evidence="3" id="KW-0812">Transmembrane</keyword>
<dbReference type="InterPro" id="IPR045078">
    <property type="entry name" value="TST/MPST-like"/>
</dbReference>
<dbReference type="InterPro" id="IPR001763">
    <property type="entry name" value="Rhodanese-like_dom"/>
</dbReference>
<dbReference type="SMART" id="SM00450">
    <property type="entry name" value="RHOD"/>
    <property type="match status" value="2"/>
</dbReference>
<dbReference type="SUPFAM" id="SSF52821">
    <property type="entry name" value="Rhodanese/Cell cycle control phosphatase"/>
    <property type="match status" value="2"/>
</dbReference>
<reference evidence="5" key="1">
    <citation type="journal article" date="2018" name="Genome Biol.">
        <title>SKESA: strategic k-mer extension for scrupulous assemblies.</title>
        <authorList>
            <person name="Souvorov A."/>
            <person name="Agarwala R."/>
            <person name="Lipman D.J."/>
        </authorList>
    </citation>
    <scope>NUCLEOTIDE SEQUENCE</scope>
    <source>
        <strain evidence="5">2584-68</strain>
    </source>
</reference>
<keyword evidence="3" id="KW-1133">Transmembrane helix</keyword>
<feature type="domain" description="Rhodanese" evidence="4">
    <location>
        <begin position="161"/>
        <end position="274"/>
    </location>
</feature>
<proteinExistence type="predicted"/>
<dbReference type="PANTHER" id="PTHR11364">
    <property type="entry name" value="THIOSULFATE SULFERTANSFERASE"/>
    <property type="match status" value="1"/>
</dbReference>